<accession>A0A0A0HWS2</accession>
<feature type="transmembrane region" description="Helical" evidence="1">
    <location>
        <begin position="54"/>
        <end position="78"/>
    </location>
</feature>
<dbReference type="Proteomes" id="UP000030012">
    <property type="component" value="Unassembled WGS sequence"/>
</dbReference>
<organism evidence="3 4">
    <name type="scientific">Clostridium novyi A str. 4552</name>
    <dbReference type="NCBI Taxonomy" id="1444289"/>
    <lineage>
        <taxon>Bacteria</taxon>
        <taxon>Bacillati</taxon>
        <taxon>Bacillota</taxon>
        <taxon>Clostridia</taxon>
        <taxon>Eubacteriales</taxon>
        <taxon>Clostridiaceae</taxon>
        <taxon>Clostridium</taxon>
    </lineage>
</organism>
<proteinExistence type="predicted"/>
<dbReference type="EMBL" id="JENJ01000117">
    <property type="protein sequence ID" value="KGM92813.1"/>
    <property type="molecule type" value="Genomic_DNA"/>
</dbReference>
<evidence type="ECO:0000256" key="1">
    <source>
        <dbReference type="SAM" id="Phobius"/>
    </source>
</evidence>
<dbReference type="InterPro" id="IPR041502">
    <property type="entry name" value="SUa-2TM"/>
</dbReference>
<keyword evidence="1" id="KW-0472">Membrane</keyword>
<reference evidence="3 4" key="1">
    <citation type="submission" date="2014-01" db="EMBL/GenBank/DDBJ databases">
        <title>Plasmidome dynamics in the species complex Clostridium novyi sensu lato converts strains of independent lineages into distinctly different pathogens.</title>
        <authorList>
            <person name="Skarin H."/>
            <person name="Segerman B."/>
        </authorList>
    </citation>
    <scope>NUCLEOTIDE SEQUENCE [LARGE SCALE GENOMIC DNA]</scope>
    <source>
        <strain evidence="3 4">4552</strain>
    </source>
</reference>
<evidence type="ECO:0000313" key="3">
    <source>
        <dbReference type="EMBL" id="KGM92813.1"/>
    </source>
</evidence>
<keyword evidence="1" id="KW-0812">Transmembrane</keyword>
<name>A0A0A0HWS2_CLONO</name>
<feature type="domain" description="SMODS/Ubiquitin system-associated 2TM effector" evidence="2">
    <location>
        <begin position="3"/>
        <end position="272"/>
    </location>
</feature>
<evidence type="ECO:0000313" key="4">
    <source>
        <dbReference type="Proteomes" id="UP000030012"/>
    </source>
</evidence>
<sequence length="280" mass="33049">MIKRLTGKVIDNGRAILQMLLLVICFCFPKLVNLSEIIRTLLGGQSPDFSTAKYYYLMQSGNWTMGILLVIIVLFKYIRKSNEDKILFSGNIYHDYSYIWFWFCSKILGYNSCNLILVPIAMQYKLVIRGTFEKYSIPEESFPEKDINVVVQYHNKDAENVNEVNLILEDTYPITKNQIPESKKPLRTIIIEHDRKDDVSRVYNTKFVKEICKEVRALPEKAIVNIYSTTNPRHNYEIAKQAFSLANRGNIKELYIYQQEKENTRKFSKRKKIYRFFEEE</sequence>
<dbReference type="RefSeq" id="WP_018579544.1">
    <property type="nucleotide sequence ID" value="NZ_JENJ01000117.1"/>
</dbReference>
<feature type="transmembrane region" description="Helical" evidence="1">
    <location>
        <begin position="98"/>
        <end position="122"/>
    </location>
</feature>
<dbReference type="Pfam" id="PF18179">
    <property type="entry name" value="SUa-2TM"/>
    <property type="match status" value="1"/>
</dbReference>
<dbReference type="AlphaFoldDB" id="A0A0A0HWS2"/>
<evidence type="ECO:0000259" key="2">
    <source>
        <dbReference type="Pfam" id="PF18179"/>
    </source>
</evidence>
<comment type="caution">
    <text evidence="3">The sequence shown here is derived from an EMBL/GenBank/DDBJ whole genome shotgun (WGS) entry which is preliminary data.</text>
</comment>
<keyword evidence="1" id="KW-1133">Transmembrane helix</keyword>
<protein>
    <recommendedName>
        <fullName evidence="2">SMODS/Ubiquitin system-associated 2TM effector domain-containing protein</fullName>
    </recommendedName>
</protein>
<gene>
    <name evidence="3" type="ORF">Z968_12790</name>
</gene>
<feature type="transmembrane region" description="Helical" evidence="1">
    <location>
        <begin position="15"/>
        <end position="33"/>
    </location>
</feature>